<organism evidence="1 2">
    <name type="scientific">Bizionia paragorgiae</name>
    <dbReference type="NCBI Taxonomy" id="283786"/>
    <lineage>
        <taxon>Bacteria</taxon>
        <taxon>Pseudomonadati</taxon>
        <taxon>Bacteroidota</taxon>
        <taxon>Flavobacteriia</taxon>
        <taxon>Flavobacteriales</taxon>
        <taxon>Flavobacteriaceae</taxon>
        <taxon>Bizionia</taxon>
    </lineage>
</organism>
<gene>
    <name evidence="1" type="ORF">SAMN04487990_11958</name>
</gene>
<reference evidence="1 2" key="1">
    <citation type="submission" date="2016-10" db="EMBL/GenBank/DDBJ databases">
        <authorList>
            <person name="de Groot N.N."/>
        </authorList>
    </citation>
    <scope>NUCLEOTIDE SEQUENCE [LARGE SCALE GENOMIC DNA]</scope>
    <source>
        <strain evidence="1 2">DSM 23842</strain>
    </source>
</reference>
<protein>
    <submittedName>
        <fullName evidence="1">Uncharacterized protein</fullName>
    </submittedName>
</protein>
<keyword evidence="2" id="KW-1185">Reference proteome</keyword>
<evidence type="ECO:0000313" key="2">
    <source>
        <dbReference type="Proteomes" id="UP000198846"/>
    </source>
</evidence>
<dbReference type="EMBL" id="FNQK01000019">
    <property type="protein sequence ID" value="SEA58791.1"/>
    <property type="molecule type" value="Genomic_DNA"/>
</dbReference>
<dbReference type="AlphaFoldDB" id="A0A1H4CEE7"/>
<dbReference type="Proteomes" id="UP000198846">
    <property type="component" value="Unassembled WGS sequence"/>
</dbReference>
<proteinExistence type="predicted"/>
<sequence>MHAEKNKVIETKKNSLENFKNTLDIYFKNR</sequence>
<name>A0A1H4CEE7_BIZPA</name>
<accession>A0A1H4CEE7</accession>
<evidence type="ECO:0000313" key="1">
    <source>
        <dbReference type="EMBL" id="SEA58791.1"/>
    </source>
</evidence>
<dbReference type="STRING" id="283786.SAMN04487990_11958"/>